<keyword evidence="2" id="KW-0175">Coiled coil</keyword>
<sequence length="242" mass="28043">MWYGIILKRISSHGHMACKECWYKNILSQKNEINRQETLFKNQETKKEEKNKLLEEKAKALVIQSFQDSQNHTAPKSRLNITQQDAPKNKRLRIEYTNVQSEIEKAKEFIEQEESTKKKHLLPSFWVPSLAPEEKQGEIKAESVKRYVECPLDSQPITDDQHKKICPCCLKTFNNAMEIIVVKSCSHVYCSVCGDKILKKTNNCYCCEKKFKDKDLLKIHSEGTGFSGRGNVTVKSFDFAFQ</sequence>
<dbReference type="PANTHER" id="PTHR13063">
    <property type="entry name" value="ENOS INTERACTING PROTEIN"/>
    <property type="match status" value="1"/>
</dbReference>
<dbReference type="InterPro" id="IPR016818">
    <property type="entry name" value="NOSIP"/>
</dbReference>
<dbReference type="GO" id="GO:0008270">
    <property type="term" value="F:zinc ion binding"/>
    <property type="evidence" value="ECO:0007669"/>
    <property type="project" value="UniProtKB-KW"/>
</dbReference>
<dbReference type="EMBL" id="KE560959">
    <property type="protein sequence ID" value="EPZ34402.1"/>
    <property type="molecule type" value="Genomic_DNA"/>
</dbReference>
<dbReference type="OrthoDB" id="116827at2759"/>
<dbReference type="STRING" id="988480.A0A075AW69"/>
<accession>A0A075AW69</accession>
<gene>
    <name evidence="4" type="ORF">O9G_000589</name>
</gene>
<reference evidence="4 5" key="1">
    <citation type="journal article" date="2013" name="Curr. Biol.">
        <title>Shared signatures of parasitism and phylogenomics unite Cryptomycota and microsporidia.</title>
        <authorList>
            <person name="James T.Y."/>
            <person name="Pelin A."/>
            <person name="Bonen L."/>
            <person name="Ahrendt S."/>
            <person name="Sain D."/>
            <person name="Corradi N."/>
            <person name="Stajich J.E."/>
        </authorList>
    </citation>
    <scope>NUCLEOTIDE SEQUENCE [LARGE SCALE GENOMIC DNA]</scope>
    <source>
        <strain evidence="4 5">CSF55</strain>
    </source>
</reference>
<evidence type="ECO:0000313" key="5">
    <source>
        <dbReference type="Proteomes" id="UP000030755"/>
    </source>
</evidence>
<evidence type="ECO:0000256" key="1">
    <source>
        <dbReference type="PROSITE-ProRule" id="PRU00175"/>
    </source>
</evidence>
<dbReference type="OMA" id="PCVTKFM"/>
<feature type="domain" description="RING-type" evidence="3">
    <location>
        <begin position="166"/>
        <end position="208"/>
    </location>
</feature>
<keyword evidence="1" id="KW-0862">Zinc</keyword>
<evidence type="ECO:0000259" key="3">
    <source>
        <dbReference type="PROSITE" id="PS50089"/>
    </source>
</evidence>
<dbReference type="SUPFAM" id="SSF57850">
    <property type="entry name" value="RING/U-box"/>
    <property type="match status" value="1"/>
</dbReference>
<feature type="coiled-coil region" evidence="2">
    <location>
        <begin position="89"/>
        <end position="116"/>
    </location>
</feature>
<dbReference type="Proteomes" id="UP000030755">
    <property type="component" value="Unassembled WGS sequence"/>
</dbReference>
<dbReference type="InterPro" id="IPR013083">
    <property type="entry name" value="Znf_RING/FYVE/PHD"/>
</dbReference>
<dbReference type="Gene3D" id="3.30.40.10">
    <property type="entry name" value="Zinc/RING finger domain, C3HC4 (zinc finger)"/>
    <property type="match status" value="1"/>
</dbReference>
<dbReference type="HOGENOM" id="CLU_053742_1_0_1"/>
<dbReference type="PANTHER" id="PTHR13063:SF10">
    <property type="entry name" value="NITRIC OXIDE SYNTHASE-INTERACTING PROTEIN"/>
    <property type="match status" value="1"/>
</dbReference>
<dbReference type="GO" id="GO:0005634">
    <property type="term" value="C:nucleus"/>
    <property type="evidence" value="ECO:0007669"/>
    <property type="project" value="TreeGrafter"/>
</dbReference>
<protein>
    <recommendedName>
        <fullName evidence="3">RING-type domain-containing protein</fullName>
    </recommendedName>
</protein>
<dbReference type="AlphaFoldDB" id="A0A075AW69"/>
<organism evidence="4 5">
    <name type="scientific">Rozella allomycis (strain CSF55)</name>
    <dbReference type="NCBI Taxonomy" id="988480"/>
    <lineage>
        <taxon>Eukaryota</taxon>
        <taxon>Fungi</taxon>
        <taxon>Fungi incertae sedis</taxon>
        <taxon>Cryptomycota</taxon>
        <taxon>Cryptomycota incertae sedis</taxon>
        <taxon>Rozella</taxon>
    </lineage>
</organism>
<keyword evidence="1" id="KW-0479">Metal-binding</keyword>
<proteinExistence type="predicted"/>
<keyword evidence="5" id="KW-1185">Reference proteome</keyword>
<evidence type="ECO:0000256" key="2">
    <source>
        <dbReference type="SAM" id="Coils"/>
    </source>
</evidence>
<dbReference type="PROSITE" id="PS50089">
    <property type="entry name" value="ZF_RING_2"/>
    <property type="match status" value="1"/>
</dbReference>
<keyword evidence="1" id="KW-0863">Zinc-finger</keyword>
<evidence type="ECO:0000313" key="4">
    <source>
        <dbReference type="EMBL" id="EPZ34402.1"/>
    </source>
</evidence>
<name>A0A075AW69_ROZAC</name>
<dbReference type="GO" id="GO:0061630">
    <property type="term" value="F:ubiquitin protein ligase activity"/>
    <property type="evidence" value="ECO:0007669"/>
    <property type="project" value="InterPro"/>
</dbReference>
<dbReference type="InterPro" id="IPR001841">
    <property type="entry name" value="Znf_RING"/>
</dbReference>